<dbReference type="InterPro" id="IPR039368">
    <property type="entry name" value="AHAS_TPP"/>
</dbReference>
<dbReference type="CDD" id="cd02015">
    <property type="entry name" value="TPP_AHAS"/>
    <property type="match status" value="1"/>
</dbReference>
<reference evidence="5 6" key="1">
    <citation type="submission" date="2018-08" db="EMBL/GenBank/DDBJ databases">
        <title>Aphanomyces genome sequencing and annotation.</title>
        <authorList>
            <person name="Minardi D."/>
            <person name="Oidtmann B."/>
            <person name="Van Der Giezen M."/>
            <person name="Studholme D.J."/>
        </authorList>
    </citation>
    <scope>NUCLEOTIDE SEQUENCE [LARGE SCALE GENOMIC DNA]</scope>
    <source>
        <strain evidence="5 6">Sv</strain>
    </source>
</reference>
<dbReference type="InterPro" id="IPR045229">
    <property type="entry name" value="TPP_enz"/>
</dbReference>
<dbReference type="Gene3D" id="3.40.50.970">
    <property type="match status" value="1"/>
</dbReference>
<evidence type="ECO:0000256" key="2">
    <source>
        <dbReference type="ARBA" id="ARBA00007812"/>
    </source>
</evidence>
<dbReference type="PANTHER" id="PTHR18968">
    <property type="entry name" value="THIAMINE PYROPHOSPHATE ENZYMES"/>
    <property type="match status" value="1"/>
</dbReference>
<dbReference type="SUPFAM" id="SSF52518">
    <property type="entry name" value="Thiamin diphosphate-binding fold (THDP-binding)"/>
    <property type="match status" value="1"/>
</dbReference>
<dbReference type="InterPro" id="IPR000399">
    <property type="entry name" value="TPP-bd_CS"/>
</dbReference>
<evidence type="ECO:0000313" key="5">
    <source>
        <dbReference type="EMBL" id="RHY98605.1"/>
    </source>
</evidence>
<dbReference type="GO" id="GO:0005948">
    <property type="term" value="C:acetolactate synthase complex"/>
    <property type="evidence" value="ECO:0007669"/>
    <property type="project" value="TreeGrafter"/>
</dbReference>
<dbReference type="GO" id="GO:0030976">
    <property type="term" value="F:thiamine pyrophosphate binding"/>
    <property type="evidence" value="ECO:0007669"/>
    <property type="project" value="InterPro"/>
</dbReference>
<dbReference type="GO" id="GO:0003984">
    <property type="term" value="F:acetolactate synthase activity"/>
    <property type="evidence" value="ECO:0007669"/>
    <property type="project" value="TreeGrafter"/>
</dbReference>
<keyword evidence="3" id="KW-0786">Thiamine pyrophosphate</keyword>
<accession>A0A3R7ABY2</accession>
<comment type="similarity">
    <text evidence="2">Belongs to the TPP enzyme family.</text>
</comment>
<proteinExistence type="inferred from homology"/>
<dbReference type="Proteomes" id="UP000285712">
    <property type="component" value="Unassembled WGS sequence"/>
</dbReference>
<organism evidence="5 6">
    <name type="scientific">Aphanomyces astaci</name>
    <name type="common">Crayfish plague agent</name>
    <dbReference type="NCBI Taxonomy" id="112090"/>
    <lineage>
        <taxon>Eukaryota</taxon>
        <taxon>Sar</taxon>
        <taxon>Stramenopiles</taxon>
        <taxon>Oomycota</taxon>
        <taxon>Saprolegniomycetes</taxon>
        <taxon>Saprolegniales</taxon>
        <taxon>Verrucalvaceae</taxon>
        <taxon>Aphanomyces</taxon>
    </lineage>
</organism>
<dbReference type="GO" id="GO:0000287">
    <property type="term" value="F:magnesium ion binding"/>
    <property type="evidence" value="ECO:0007669"/>
    <property type="project" value="InterPro"/>
</dbReference>
<dbReference type="InterPro" id="IPR029061">
    <property type="entry name" value="THDP-binding"/>
</dbReference>
<evidence type="ECO:0000259" key="4">
    <source>
        <dbReference type="Pfam" id="PF02775"/>
    </source>
</evidence>
<comment type="cofactor">
    <cofactor evidence="1">
        <name>thiamine diphosphate</name>
        <dbReference type="ChEBI" id="CHEBI:58937"/>
    </cofactor>
</comment>
<sequence length="177" mass="19285">MWAAQFYRWRQPRSLVSSGGLGTMGFGLPAAIGAKVAKPNHLVVDIDGDASFSMTLMELATAAEFNVGVKVLLLNNNAQGMVKQWQDLFYDERYSSTIMKNPDFVKLAQAMNCQGLRCASQDDLADKMAEFLAADGPIVGEFIVDGDEHCYPMVGAGRALDEMIFGDFQDCPPTTST</sequence>
<protein>
    <recommendedName>
        <fullName evidence="4">Thiamine pyrophosphate enzyme TPP-binding domain-containing protein</fullName>
    </recommendedName>
</protein>
<dbReference type="GO" id="GO:0009099">
    <property type="term" value="P:L-valine biosynthetic process"/>
    <property type="evidence" value="ECO:0007669"/>
    <property type="project" value="TreeGrafter"/>
</dbReference>
<evidence type="ECO:0000313" key="6">
    <source>
        <dbReference type="Proteomes" id="UP000285712"/>
    </source>
</evidence>
<dbReference type="AlphaFoldDB" id="A0A3R7ABY2"/>
<gene>
    <name evidence="5" type="ORF">DYB35_011008</name>
</gene>
<evidence type="ECO:0000256" key="3">
    <source>
        <dbReference type="ARBA" id="ARBA00023052"/>
    </source>
</evidence>
<dbReference type="EMBL" id="QUTG01001843">
    <property type="protein sequence ID" value="RHY98605.1"/>
    <property type="molecule type" value="Genomic_DNA"/>
</dbReference>
<dbReference type="PANTHER" id="PTHR18968:SF13">
    <property type="entry name" value="ACETOLACTATE SYNTHASE CATALYTIC SUBUNIT, MITOCHONDRIAL"/>
    <property type="match status" value="1"/>
</dbReference>
<comment type="caution">
    <text evidence="5">The sequence shown here is derived from an EMBL/GenBank/DDBJ whole genome shotgun (WGS) entry which is preliminary data.</text>
</comment>
<name>A0A3R7ABY2_APHAT</name>
<dbReference type="InterPro" id="IPR011766">
    <property type="entry name" value="TPP_enzyme_TPP-bd"/>
</dbReference>
<feature type="domain" description="Thiamine pyrophosphate enzyme TPP-binding" evidence="4">
    <location>
        <begin position="1"/>
        <end position="139"/>
    </location>
</feature>
<dbReference type="GO" id="GO:0050660">
    <property type="term" value="F:flavin adenine dinucleotide binding"/>
    <property type="evidence" value="ECO:0007669"/>
    <property type="project" value="TreeGrafter"/>
</dbReference>
<dbReference type="GO" id="GO:0005739">
    <property type="term" value="C:mitochondrion"/>
    <property type="evidence" value="ECO:0007669"/>
    <property type="project" value="TreeGrafter"/>
</dbReference>
<dbReference type="VEuPathDB" id="FungiDB:H257_10923"/>
<dbReference type="PROSITE" id="PS00187">
    <property type="entry name" value="TPP_ENZYMES"/>
    <property type="match status" value="1"/>
</dbReference>
<dbReference type="Pfam" id="PF02775">
    <property type="entry name" value="TPP_enzyme_C"/>
    <property type="match status" value="1"/>
</dbReference>
<evidence type="ECO:0000256" key="1">
    <source>
        <dbReference type="ARBA" id="ARBA00001964"/>
    </source>
</evidence>
<dbReference type="GO" id="GO:0009097">
    <property type="term" value="P:isoleucine biosynthetic process"/>
    <property type="evidence" value="ECO:0007669"/>
    <property type="project" value="TreeGrafter"/>
</dbReference>